<feature type="domain" description="RNA polymerase sigma-70 region 2" evidence="1">
    <location>
        <begin position="28"/>
        <end position="89"/>
    </location>
</feature>
<dbReference type="Pfam" id="PF20239">
    <property type="entry name" value="DUF6596"/>
    <property type="match status" value="1"/>
</dbReference>
<protein>
    <submittedName>
        <fullName evidence="3">Uncharacterized protein</fullName>
    </submittedName>
</protein>
<dbReference type="GO" id="GO:0006352">
    <property type="term" value="P:DNA-templated transcription initiation"/>
    <property type="evidence" value="ECO:0007669"/>
    <property type="project" value="InterPro"/>
</dbReference>
<dbReference type="OrthoDB" id="9780299at2"/>
<dbReference type="EMBL" id="BFBR01000001">
    <property type="protein sequence ID" value="GBF56507.1"/>
    <property type="molecule type" value="Genomic_DNA"/>
</dbReference>
<feature type="domain" description="DUF6596" evidence="2">
    <location>
        <begin position="190"/>
        <end position="290"/>
    </location>
</feature>
<dbReference type="Proteomes" id="UP000245086">
    <property type="component" value="Unassembled WGS sequence"/>
</dbReference>
<keyword evidence="4" id="KW-1185">Reference proteome</keyword>
<dbReference type="RefSeq" id="WP_108983388.1">
    <property type="nucleotide sequence ID" value="NZ_BFBR01000001.1"/>
</dbReference>
<sequence length="422" mass="45277">MTTARAGSATSLGKDDVAETVVERARASYGRLIALLSARDGDIAASEDALSEAFAAALRAWPRTGIPANPDAWLLTTARNQLRNAYRHETVKLKAIDEILIRMDASDAKPATIPDMRLALMFVCAHPAIQEDMRTPLMLQTILGLDAGQIGSAFLVSPTTMGQRLVRAKAKIKLAGIGFALPDRDVMAERLDDVLSAIYAAFGTVWDGVDGDGGGQPSLAGEAIFLARLIVSLLPGEPEALGLLALMLYIEARRPARAGPDGAFIPLREQDARLWRRDLILEAEAILTHAGALGRVGRFQLEAAIQSVHVQTPVTGSVNWAALRSLHELLLQHRPSIGAFVSYAAVLLGMGLVEAAREVLDSLEPSDVAHYQPYWVTRHAVLAATQDGEAEAALKRAVGLTRNTSVCAYLLAQARRDRPGPP</sequence>
<dbReference type="SUPFAM" id="SSF88946">
    <property type="entry name" value="Sigma2 domain of RNA polymerase sigma factors"/>
    <property type="match status" value="1"/>
</dbReference>
<accession>A0A2P2E629</accession>
<dbReference type="PANTHER" id="PTHR47756">
    <property type="entry name" value="BLL6612 PROTEIN-RELATED"/>
    <property type="match status" value="1"/>
</dbReference>
<dbReference type="Gene3D" id="1.10.1740.10">
    <property type="match status" value="1"/>
</dbReference>
<dbReference type="PANTHER" id="PTHR47756:SF2">
    <property type="entry name" value="BLL6612 PROTEIN"/>
    <property type="match status" value="1"/>
</dbReference>
<name>A0A2P2E629_9PROT</name>
<evidence type="ECO:0000313" key="3">
    <source>
        <dbReference type="EMBL" id="GBF56507.1"/>
    </source>
</evidence>
<reference evidence="3 4" key="1">
    <citation type="journal article" date="2018" name="Genome Announc.">
        <title>Draft Genome Sequence of "Candidatus Phycosocius bacilliformis," an Alphaproteobacterial Ectosymbiont of the Hydrocarbon-Producing Green Alga Botryococcus braunii.</title>
        <authorList>
            <person name="Tanabe Y."/>
            <person name="Yamaguchi H."/>
            <person name="Watanabe M.M."/>
        </authorList>
    </citation>
    <scope>NUCLEOTIDE SEQUENCE [LARGE SCALE GENOMIC DNA]</scope>
    <source>
        <strain evidence="3 4">BOTRYCO-2</strain>
    </source>
</reference>
<comment type="caution">
    <text evidence="3">The sequence shown here is derived from an EMBL/GenBank/DDBJ whole genome shotgun (WGS) entry which is preliminary data.</text>
</comment>
<evidence type="ECO:0000259" key="2">
    <source>
        <dbReference type="Pfam" id="PF20239"/>
    </source>
</evidence>
<evidence type="ECO:0000259" key="1">
    <source>
        <dbReference type="Pfam" id="PF04542"/>
    </source>
</evidence>
<organism evidence="3 4">
    <name type="scientific">Candidatus Phycosocius bacilliformis</name>
    <dbReference type="NCBI Taxonomy" id="1445552"/>
    <lineage>
        <taxon>Bacteria</taxon>
        <taxon>Pseudomonadati</taxon>
        <taxon>Pseudomonadota</taxon>
        <taxon>Alphaproteobacteria</taxon>
        <taxon>Caulobacterales</taxon>
        <taxon>Caulobacterales incertae sedis</taxon>
        <taxon>Candidatus Phycosocius</taxon>
    </lineage>
</organism>
<dbReference type="InterPro" id="IPR013325">
    <property type="entry name" value="RNA_pol_sigma_r2"/>
</dbReference>
<proteinExistence type="predicted"/>
<dbReference type="InterPro" id="IPR013324">
    <property type="entry name" value="RNA_pol_sigma_r3/r4-like"/>
</dbReference>
<gene>
    <name evidence="3" type="ORF">PbB2_00163</name>
</gene>
<dbReference type="GO" id="GO:0003700">
    <property type="term" value="F:DNA-binding transcription factor activity"/>
    <property type="evidence" value="ECO:0007669"/>
    <property type="project" value="InterPro"/>
</dbReference>
<dbReference type="InterPro" id="IPR046531">
    <property type="entry name" value="DUF6596"/>
</dbReference>
<dbReference type="SUPFAM" id="SSF88659">
    <property type="entry name" value="Sigma3 and sigma4 domains of RNA polymerase sigma factors"/>
    <property type="match status" value="1"/>
</dbReference>
<dbReference type="AlphaFoldDB" id="A0A2P2E629"/>
<evidence type="ECO:0000313" key="4">
    <source>
        <dbReference type="Proteomes" id="UP000245086"/>
    </source>
</evidence>
<dbReference type="Pfam" id="PF04542">
    <property type="entry name" value="Sigma70_r2"/>
    <property type="match status" value="1"/>
</dbReference>
<dbReference type="InterPro" id="IPR007627">
    <property type="entry name" value="RNA_pol_sigma70_r2"/>
</dbReference>